<keyword evidence="3" id="KW-1003">Cell membrane</keyword>
<feature type="disulfide bond" evidence="7">
    <location>
        <begin position="518"/>
        <end position="527"/>
    </location>
</feature>
<dbReference type="GO" id="GO:0005886">
    <property type="term" value="C:plasma membrane"/>
    <property type="evidence" value="ECO:0007669"/>
    <property type="project" value="UniProtKB-SubCell"/>
</dbReference>
<keyword evidence="9" id="KW-0732">Signal</keyword>
<dbReference type="PANTHER" id="PTHR14319:SF7">
    <property type="entry name" value="POST-GPI ATTACHMENT TO PROTEINS FACTOR 6"/>
    <property type="match status" value="1"/>
</dbReference>
<evidence type="ECO:0000256" key="3">
    <source>
        <dbReference type="ARBA" id="ARBA00022475"/>
    </source>
</evidence>
<organism evidence="11 12">
    <name type="scientific">Rousettus aegyptiacus</name>
    <name type="common">Egyptian fruit bat</name>
    <name type="synonym">Pteropus aegyptiacus</name>
    <dbReference type="NCBI Taxonomy" id="9407"/>
    <lineage>
        <taxon>Eukaryota</taxon>
        <taxon>Metazoa</taxon>
        <taxon>Chordata</taxon>
        <taxon>Craniata</taxon>
        <taxon>Vertebrata</taxon>
        <taxon>Euteleostomi</taxon>
        <taxon>Mammalia</taxon>
        <taxon>Eutheria</taxon>
        <taxon>Laurasiatheria</taxon>
        <taxon>Chiroptera</taxon>
        <taxon>Yinpterochiroptera</taxon>
        <taxon>Pteropodoidea</taxon>
        <taxon>Pteropodidae</taxon>
        <taxon>Rousettinae</taxon>
        <taxon>Rousettus</taxon>
    </lineage>
</organism>
<evidence type="ECO:0000256" key="6">
    <source>
        <dbReference type="ARBA" id="ARBA00023136"/>
    </source>
</evidence>
<keyword evidence="6 8" id="KW-0472">Membrane</keyword>
<sequence>MGRAGTGTGGAAVAAAVAGPLLLLLLARPPPATAGDCGKSDIRLVSEQFSQAPQKLSFYSWYGSARLFHFRVPPDTVLLHWLLQVSQSGGPMCSNVEITVYFRYGAPPVINPLGTSFPANTSVQPSFFVKMLQSNASINISHPAPGDWFVAAHLPPSSQKIEVKGFVPTCAYIFQPDMLVMRVVEVSILEPNVPLPQTLLSHPSYLKIFVPEYTQELRLELQGCASNGSLGCPVHLTVGSATLPSNFQKVLTCTGPAWVCHLLLPSPPWDRWLQVTAKSLAGPHVSVAFSAVVTLTACRPWIVNFKQLLQSSPNQSCNASTGLLSPSPGYQDLGRNIRVGGGPFCLVNYQVMREDMDVVSVHFRPMDRVSVLVHSGMPSVMRLYLNTGMDSGGSLTISLWANKSMISNNTLVMVCVNAASPFLLFNTSLNCTTAFFQGYSLSLSTSSRKAKLIIPYPETDNWYLSLQLVCPQSPEECEKAKVLIETTLYLVPCLDDCGPYGQCILLRRHGYLYAGCSCKAGWRGWSCTDNSTAQSTAQQRMATLLLTLSNLMFLAPITLSVYRCLLVEASIYAYTMFFSTVLLLLGTLVFAMSLQLDRRGAWNMMGPCLFAFVIMVTMWVYRCGHRRHCYPTSWQRWVFYLLPGISMAALAITIYTSMMTSDNYYYTHSIWHMLLAGSAAFLLPPRDKHVEPWACSQKFTCHYQICKNHREELYTVT</sequence>
<feature type="transmembrane region" description="Helical" evidence="8">
    <location>
        <begin position="541"/>
        <end position="559"/>
    </location>
</feature>
<evidence type="ECO:0000256" key="4">
    <source>
        <dbReference type="ARBA" id="ARBA00022692"/>
    </source>
</evidence>
<evidence type="ECO:0000256" key="2">
    <source>
        <dbReference type="ARBA" id="ARBA00005542"/>
    </source>
</evidence>
<evidence type="ECO:0000256" key="1">
    <source>
        <dbReference type="ARBA" id="ARBA00004651"/>
    </source>
</evidence>
<comment type="caution">
    <text evidence="7">Lacks conserved residue(s) required for the propagation of feature annotation.</text>
</comment>
<feature type="transmembrane region" description="Helical" evidence="8">
    <location>
        <begin position="600"/>
        <end position="621"/>
    </location>
</feature>
<dbReference type="PROSITE" id="PS01186">
    <property type="entry name" value="EGF_2"/>
    <property type="match status" value="1"/>
</dbReference>
<evidence type="ECO:0000256" key="7">
    <source>
        <dbReference type="PROSITE-ProRule" id="PRU00076"/>
    </source>
</evidence>
<keyword evidence="7" id="KW-1015">Disulfide bond</keyword>
<comment type="similarity">
    <text evidence="2">Belongs to the TMEM8 family.</text>
</comment>
<comment type="subcellular location">
    <subcellularLocation>
        <location evidence="1">Cell membrane</location>
        <topology evidence="1">Multi-pass membrane protein</topology>
    </subcellularLocation>
</comment>
<comment type="caution">
    <text evidence="11">The sequence shown here is derived from an EMBL/GenBank/DDBJ whole genome shotgun (WGS) entry which is preliminary data.</text>
</comment>
<dbReference type="Proteomes" id="UP000593571">
    <property type="component" value="Unassembled WGS sequence"/>
</dbReference>
<dbReference type="AlphaFoldDB" id="A0A7J8F510"/>
<evidence type="ECO:0000313" key="12">
    <source>
        <dbReference type="Proteomes" id="UP000593571"/>
    </source>
</evidence>
<dbReference type="PROSITE" id="PS50026">
    <property type="entry name" value="EGF_3"/>
    <property type="match status" value="1"/>
</dbReference>
<keyword evidence="4 8" id="KW-0812">Transmembrane</keyword>
<keyword evidence="7" id="KW-0245">EGF-like domain</keyword>
<evidence type="ECO:0000313" key="11">
    <source>
        <dbReference type="EMBL" id="KAF6442651.1"/>
    </source>
</evidence>
<feature type="transmembrane region" description="Helical" evidence="8">
    <location>
        <begin position="637"/>
        <end position="658"/>
    </location>
</feature>
<keyword evidence="12" id="KW-1185">Reference proteome</keyword>
<dbReference type="Pfam" id="PF12036">
    <property type="entry name" value="DUF3522"/>
    <property type="match status" value="1"/>
</dbReference>
<feature type="disulfide bond" evidence="7">
    <location>
        <begin position="493"/>
        <end position="503"/>
    </location>
</feature>
<dbReference type="PROSITE" id="PS00022">
    <property type="entry name" value="EGF_1"/>
    <property type="match status" value="1"/>
</dbReference>
<protein>
    <recommendedName>
        <fullName evidence="10">EGF-like domain-containing protein</fullName>
    </recommendedName>
</protein>
<evidence type="ECO:0000259" key="10">
    <source>
        <dbReference type="PROSITE" id="PS50026"/>
    </source>
</evidence>
<evidence type="ECO:0000256" key="8">
    <source>
        <dbReference type="SAM" id="Phobius"/>
    </source>
</evidence>
<accession>A0A7J8F510</accession>
<gene>
    <name evidence="11" type="ORF">HJG63_019566</name>
</gene>
<feature type="chain" id="PRO_5029620725" description="EGF-like domain-containing protein" evidence="9">
    <location>
        <begin position="35"/>
        <end position="717"/>
    </location>
</feature>
<reference evidence="11 12" key="1">
    <citation type="journal article" date="2020" name="Nature">
        <title>Six reference-quality genomes reveal evolution of bat adaptations.</title>
        <authorList>
            <person name="Jebb D."/>
            <person name="Huang Z."/>
            <person name="Pippel M."/>
            <person name="Hughes G.M."/>
            <person name="Lavrichenko K."/>
            <person name="Devanna P."/>
            <person name="Winkler S."/>
            <person name="Jermiin L.S."/>
            <person name="Skirmuntt E.C."/>
            <person name="Katzourakis A."/>
            <person name="Burkitt-Gray L."/>
            <person name="Ray D.A."/>
            <person name="Sullivan K.A.M."/>
            <person name="Roscito J.G."/>
            <person name="Kirilenko B.M."/>
            <person name="Davalos L.M."/>
            <person name="Corthals A.P."/>
            <person name="Power M.L."/>
            <person name="Jones G."/>
            <person name="Ransome R.D."/>
            <person name="Dechmann D.K.N."/>
            <person name="Locatelli A.G."/>
            <person name="Puechmaille S.J."/>
            <person name="Fedrigo O."/>
            <person name="Jarvis E.D."/>
            <person name="Hiller M."/>
            <person name="Vernes S.C."/>
            <person name="Myers E.W."/>
            <person name="Teeling E.C."/>
        </authorList>
    </citation>
    <scope>NUCLEOTIDE SEQUENCE [LARGE SCALE GENOMIC DNA]</scope>
    <source>
        <strain evidence="11">MRouAeg1</strain>
        <tissue evidence="11">Muscle</tissue>
    </source>
</reference>
<feature type="domain" description="EGF-like" evidence="10">
    <location>
        <begin position="489"/>
        <end position="528"/>
    </location>
</feature>
<evidence type="ECO:0000256" key="9">
    <source>
        <dbReference type="SAM" id="SignalP"/>
    </source>
</evidence>
<name>A0A7J8F510_ROUAE</name>
<dbReference type="InterPro" id="IPR000742">
    <property type="entry name" value="EGF"/>
</dbReference>
<keyword evidence="5 8" id="KW-1133">Transmembrane helix</keyword>
<feature type="signal peptide" evidence="9">
    <location>
        <begin position="1"/>
        <end position="34"/>
    </location>
</feature>
<dbReference type="InterPro" id="IPR021910">
    <property type="entry name" value="NGX6/PGAP6/MYMK"/>
</dbReference>
<evidence type="ECO:0000256" key="5">
    <source>
        <dbReference type="ARBA" id="ARBA00022989"/>
    </source>
</evidence>
<dbReference type="EMBL" id="JACASE010000008">
    <property type="protein sequence ID" value="KAF6442651.1"/>
    <property type="molecule type" value="Genomic_DNA"/>
</dbReference>
<proteinExistence type="inferred from homology"/>
<dbReference type="PANTHER" id="PTHR14319">
    <property type="entry name" value="FIVE-SPAN TRANSMEMBRANE PROTEIN M83"/>
    <property type="match status" value="1"/>
</dbReference>
<feature type="transmembrane region" description="Helical" evidence="8">
    <location>
        <begin position="571"/>
        <end position="594"/>
    </location>
</feature>